<dbReference type="EMBL" id="VOTZ01000008">
    <property type="protein sequence ID" value="MCQ1538370.1"/>
    <property type="molecule type" value="Genomic_DNA"/>
</dbReference>
<dbReference type="NCBIfam" id="NF006830">
    <property type="entry name" value="PRK09355.1"/>
    <property type="match status" value="1"/>
</dbReference>
<dbReference type="NCBIfam" id="TIGR00694">
    <property type="entry name" value="thiM"/>
    <property type="match status" value="1"/>
</dbReference>
<keyword evidence="8 11" id="KW-0067">ATP-binding</keyword>
<keyword evidence="4 11" id="KW-0808">Transferase</keyword>
<dbReference type="RefSeq" id="WP_255332312.1">
    <property type="nucleotide sequence ID" value="NZ_VOTZ01000008.1"/>
</dbReference>
<sequence>MNTYAATLLETVRSTRPLIHHITNTVTINDCANATLAIGAAPVMAGAIEEVGEMAGIAGALVLNIGTLSPAQVDAMVAAGKAANAHDIPVILDPVGVGATTLRTKSAEKILRECTVTIIKGNAGEIGVLAGSGGTVRGVDSGGCAGNPLEVARRCAERWSTVVAMTGETDIVCENGEAYLIRNGSPMMERLSGTGCMAASVVGAFAAAGDDPVKSAAAALIAFGLAGERAERESAGPYSFRTALFDELASLSQEIIISEAQVEQIRGI</sequence>
<dbReference type="GO" id="GO:0004417">
    <property type="term" value="F:hydroxyethylthiazole kinase activity"/>
    <property type="evidence" value="ECO:0007669"/>
    <property type="project" value="UniProtKB-UniRule"/>
</dbReference>
<feature type="binding site" evidence="11">
    <location>
        <position position="193"/>
    </location>
    <ligand>
        <name>substrate</name>
    </ligand>
</feature>
<evidence type="ECO:0000256" key="5">
    <source>
        <dbReference type="ARBA" id="ARBA00022723"/>
    </source>
</evidence>
<comment type="similarity">
    <text evidence="11">Belongs to the Thz kinase family.</text>
</comment>
<evidence type="ECO:0000256" key="10">
    <source>
        <dbReference type="ARBA" id="ARBA00022977"/>
    </source>
</evidence>
<evidence type="ECO:0000256" key="11">
    <source>
        <dbReference type="HAMAP-Rule" id="MF_00228"/>
    </source>
</evidence>
<accession>A0ABD4TM67</accession>
<comment type="pathway">
    <text evidence="3 11">Cofactor biosynthesis; thiamine diphosphate biosynthesis; 4-methyl-5-(2-phosphoethyl)-thiazole from 5-(2-hydroxyethyl)-4-methylthiazole: step 1/1.</text>
</comment>
<dbReference type="EC" id="2.7.1.50" evidence="11"/>
<dbReference type="CDD" id="cd01170">
    <property type="entry name" value="THZ_kinase"/>
    <property type="match status" value="1"/>
</dbReference>
<dbReference type="GO" id="GO:0009228">
    <property type="term" value="P:thiamine biosynthetic process"/>
    <property type="evidence" value="ECO:0007669"/>
    <property type="project" value="UniProtKB-KW"/>
</dbReference>
<proteinExistence type="inferred from homology"/>
<keyword evidence="13" id="KW-1185">Reference proteome</keyword>
<evidence type="ECO:0000313" key="12">
    <source>
        <dbReference type="EMBL" id="MCQ1538370.1"/>
    </source>
</evidence>
<evidence type="ECO:0000256" key="2">
    <source>
        <dbReference type="ARBA" id="ARBA00001946"/>
    </source>
</evidence>
<dbReference type="InterPro" id="IPR029056">
    <property type="entry name" value="Ribokinase-like"/>
</dbReference>
<evidence type="ECO:0000256" key="1">
    <source>
        <dbReference type="ARBA" id="ARBA00001771"/>
    </source>
</evidence>
<evidence type="ECO:0000256" key="4">
    <source>
        <dbReference type="ARBA" id="ARBA00022679"/>
    </source>
</evidence>
<feature type="binding site" evidence="11">
    <location>
        <position position="120"/>
    </location>
    <ligand>
        <name>ATP</name>
        <dbReference type="ChEBI" id="CHEBI:30616"/>
    </ligand>
</feature>
<comment type="cofactor">
    <cofactor evidence="2 11">
        <name>Mg(2+)</name>
        <dbReference type="ChEBI" id="CHEBI:18420"/>
    </cofactor>
</comment>
<keyword evidence="6 11" id="KW-0547">Nucleotide-binding</keyword>
<dbReference type="GO" id="GO:0009229">
    <property type="term" value="P:thiamine diphosphate biosynthetic process"/>
    <property type="evidence" value="ECO:0007669"/>
    <property type="project" value="UniProtKB-UniRule"/>
</dbReference>
<dbReference type="HAMAP" id="MF_00228">
    <property type="entry name" value="Thz_kinase"/>
    <property type="match status" value="1"/>
</dbReference>
<protein>
    <recommendedName>
        <fullName evidence="11">Hydroxyethylthiazole kinase</fullName>
        <ecNumber evidence="11">2.7.1.50</ecNumber>
    </recommendedName>
    <alternativeName>
        <fullName evidence="11">4-methyl-5-beta-hydroxyethylthiazole kinase</fullName>
        <shortName evidence="11">TH kinase</shortName>
        <shortName evidence="11">Thz kinase</shortName>
    </alternativeName>
</protein>
<evidence type="ECO:0000256" key="9">
    <source>
        <dbReference type="ARBA" id="ARBA00022842"/>
    </source>
</evidence>
<feature type="binding site" evidence="11">
    <location>
        <position position="44"/>
    </location>
    <ligand>
        <name>substrate</name>
    </ligand>
</feature>
<dbReference type="PIRSF" id="PIRSF000513">
    <property type="entry name" value="Thz_kinase"/>
    <property type="match status" value="1"/>
</dbReference>
<dbReference type="GO" id="GO:0000287">
    <property type="term" value="F:magnesium ion binding"/>
    <property type="evidence" value="ECO:0007669"/>
    <property type="project" value="UniProtKB-UniRule"/>
</dbReference>
<evidence type="ECO:0000313" key="13">
    <source>
        <dbReference type="Proteomes" id="UP001524383"/>
    </source>
</evidence>
<dbReference type="PRINTS" id="PR01099">
    <property type="entry name" value="HYETHTZKNASE"/>
</dbReference>
<evidence type="ECO:0000256" key="3">
    <source>
        <dbReference type="ARBA" id="ARBA00004868"/>
    </source>
</evidence>
<keyword evidence="5 11" id="KW-0479">Metal-binding</keyword>
<comment type="caution">
    <text evidence="12">The sequence shown here is derived from an EMBL/GenBank/DDBJ whole genome shotgun (WGS) entry which is preliminary data.</text>
</comment>
<dbReference type="InterPro" id="IPR000417">
    <property type="entry name" value="Hyethyz_kinase"/>
</dbReference>
<evidence type="ECO:0000256" key="7">
    <source>
        <dbReference type="ARBA" id="ARBA00022777"/>
    </source>
</evidence>
<keyword evidence="10 11" id="KW-0784">Thiamine biosynthesis</keyword>
<organism evidence="12 13">
    <name type="scientific">Methanocalculus taiwanensis</name>
    <dbReference type="NCBI Taxonomy" id="106207"/>
    <lineage>
        <taxon>Archaea</taxon>
        <taxon>Methanobacteriati</taxon>
        <taxon>Methanobacteriota</taxon>
        <taxon>Stenosarchaea group</taxon>
        <taxon>Methanomicrobia</taxon>
        <taxon>Methanomicrobiales</taxon>
        <taxon>Methanocalculaceae</taxon>
        <taxon>Methanocalculus</taxon>
    </lineage>
</organism>
<gene>
    <name evidence="11 12" type="primary">thiM</name>
    <name evidence="12" type="ORF">FTO68_05115</name>
</gene>
<name>A0ABD4TM67_9EURY</name>
<feature type="binding site" evidence="11">
    <location>
        <position position="166"/>
    </location>
    <ligand>
        <name>ATP</name>
        <dbReference type="ChEBI" id="CHEBI:30616"/>
    </ligand>
</feature>
<evidence type="ECO:0000256" key="8">
    <source>
        <dbReference type="ARBA" id="ARBA00022840"/>
    </source>
</evidence>
<dbReference type="Proteomes" id="UP001524383">
    <property type="component" value="Unassembled WGS sequence"/>
</dbReference>
<dbReference type="AlphaFoldDB" id="A0ABD4TM67"/>
<dbReference type="GO" id="GO:0005524">
    <property type="term" value="F:ATP binding"/>
    <property type="evidence" value="ECO:0007669"/>
    <property type="project" value="UniProtKB-UniRule"/>
</dbReference>
<keyword evidence="9 11" id="KW-0460">Magnesium</keyword>
<evidence type="ECO:0000256" key="6">
    <source>
        <dbReference type="ARBA" id="ARBA00022741"/>
    </source>
</evidence>
<reference evidence="12 13" key="1">
    <citation type="submission" date="2019-08" db="EMBL/GenBank/DDBJ databases">
        <authorList>
            <person name="Chen S.-C."/>
            <person name="Lai M.-C."/>
            <person name="You Y.-T."/>
        </authorList>
    </citation>
    <scope>NUCLEOTIDE SEQUENCE [LARGE SCALE GENOMIC DNA]</scope>
    <source>
        <strain evidence="12 13">P2F9704a</strain>
    </source>
</reference>
<dbReference type="Gene3D" id="3.40.1190.20">
    <property type="match status" value="1"/>
</dbReference>
<keyword evidence="7 11" id="KW-0418">Kinase</keyword>
<comment type="catalytic activity">
    <reaction evidence="1 11">
        <text>5-(2-hydroxyethyl)-4-methylthiazole + ATP = 4-methyl-5-(2-phosphooxyethyl)-thiazole + ADP + H(+)</text>
        <dbReference type="Rhea" id="RHEA:24212"/>
        <dbReference type="ChEBI" id="CHEBI:15378"/>
        <dbReference type="ChEBI" id="CHEBI:17957"/>
        <dbReference type="ChEBI" id="CHEBI:30616"/>
        <dbReference type="ChEBI" id="CHEBI:58296"/>
        <dbReference type="ChEBI" id="CHEBI:456216"/>
        <dbReference type="EC" id="2.7.1.50"/>
    </reaction>
</comment>
<comment type="function">
    <text evidence="11">Catalyzes the phosphorylation of the hydroxyl group of 4-methyl-5-beta-hydroxyethylthiazole (THZ).</text>
</comment>
<dbReference type="Pfam" id="PF02110">
    <property type="entry name" value="HK"/>
    <property type="match status" value="1"/>
</dbReference>
<dbReference type="SUPFAM" id="SSF53613">
    <property type="entry name" value="Ribokinase-like"/>
    <property type="match status" value="1"/>
</dbReference>